<dbReference type="Pfam" id="PF17170">
    <property type="entry name" value="DUF5128"/>
    <property type="match status" value="1"/>
</dbReference>
<protein>
    <recommendedName>
        <fullName evidence="2">6-bladed beta-propeller</fullName>
    </recommendedName>
</protein>
<dbReference type="Gene3D" id="2.120.10.30">
    <property type="entry name" value="TolB, C-terminal domain"/>
    <property type="match status" value="1"/>
</dbReference>
<gene>
    <name evidence="1" type="ORF">SDC9_115583</name>
</gene>
<dbReference type="AlphaFoldDB" id="A0A645BT96"/>
<evidence type="ECO:0008006" key="2">
    <source>
        <dbReference type="Google" id="ProtNLM"/>
    </source>
</evidence>
<accession>A0A645BT96</accession>
<dbReference type="PROSITE" id="PS51257">
    <property type="entry name" value="PROKAR_LIPOPROTEIN"/>
    <property type="match status" value="1"/>
</dbReference>
<proteinExistence type="predicted"/>
<evidence type="ECO:0000313" key="1">
    <source>
        <dbReference type="EMBL" id="MPM68649.1"/>
    </source>
</evidence>
<organism evidence="1">
    <name type="scientific">bioreactor metagenome</name>
    <dbReference type="NCBI Taxonomy" id="1076179"/>
    <lineage>
        <taxon>unclassified sequences</taxon>
        <taxon>metagenomes</taxon>
        <taxon>ecological metagenomes</taxon>
    </lineage>
</organism>
<reference evidence="1" key="1">
    <citation type="submission" date="2019-08" db="EMBL/GenBank/DDBJ databases">
        <authorList>
            <person name="Kucharzyk K."/>
            <person name="Murdoch R.W."/>
            <person name="Higgins S."/>
            <person name="Loffler F."/>
        </authorList>
    </citation>
    <scope>NUCLEOTIDE SEQUENCE</scope>
</reference>
<name>A0A645BT96_9ZZZZ</name>
<sequence>MMKYLYLFVLILIFFSCDGNQRDVKEPNPKYSVIDVGSSVGKGRVVKLSEVASDIKYIPLETENNSLVGSYPLAFYENERIYIRFSKIIKVFDKSGKFLFAFDRHGGGPEEYPASSLVEIEHGSGNFRVEYQNGSNTIVKTYSREGEFIKDYTFPGITRISKTIKINPNLFMSQFSHIDNEEQEYIGFMYDSLCNIEAYIPTPVVLKNYKTDGDQTIKIGNRRIYMSGITIHSYLHSFKNTPRIYTFLADTIYTYNRDSGFVPVYALDYGKYMNEKVSLLDVGPITGKFINISPWLYIETENFLLLNFILREFAHEPFVGKTIQNVGKMRERRDSYGLYNKISGEFTLLNHPIKGIPGFKDDILKGPPFIPQYMSEDNYAVNLFHPDELIDYVAKNHVSPELSKIASTLKESDNPVVVLVKLK</sequence>
<comment type="caution">
    <text evidence="1">The sequence shown here is derived from an EMBL/GenBank/DDBJ whole genome shotgun (WGS) entry which is preliminary data.</text>
</comment>
<dbReference type="InterPro" id="IPR011042">
    <property type="entry name" value="6-blade_b-propeller_TolB-like"/>
</dbReference>
<dbReference type="EMBL" id="VSSQ01022375">
    <property type="protein sequence ID" value="MPM68649.1"/>
    <property type="molecule type" value="Genomic_DNA"/>
</dbReference>